<name>A0ABQ9ZF60_9CRUS</name>
<organism evidence="1 2">
    <name type="scientific">Daphnia magna</name>
    <dbReference type="NCBI Taxonomy" id="35525"/>
    <lineage>
        <taxon>Eukaryota</taxon>
        <taxon>Metazoa</taxon>
        <taxon>Ecdysozoa</taxon>
        <taxon>Arthropoda</taxon>
        <taxon>Crustacea</taxon>
        <taxon>Branchiopoda</taxon>
        <taxon>Diplostraca</taxon>
        <taxon>Cladocera</taxon>
        <taxon>Anomopoda</taxon>
        <taxon>Daphniidae</taxon>
        <taxon>Daphnia</taxon>
    </lineage>
</organism>
<accession>A0ABQ9ZF60</accession>
<comment type="caution">
    <text evidence="1">The sequence shown here is derived from an EMBL/GenBank/DDBJ whole genome shotgun (WGS) entry which is preliminary data.</text>
</comment>
<evidence type="ECO:0000313" key="2">
    <source>
        <dbReference type="Proteomes" id="UP001234178"/>
    </source>
</evidence>
<evidence type="ECO:0000313" key="1">
    <source>
        <dbReference type="EMBL" id="KAK4011578.1"/>
    </source>
</evidence>
<reference evidence="1 2" key="1">
    <citation type="journal article" date="2023" name="Nucleic Acids Res.">
        <title>The hologenome of Daphnia magna reveals possible DNA methylation and microbiome-mediated evolution of the host genome.</title>
        <authorList>
            <person name="Chaturvedi A."/>
            <person name="Li X."/>
            <person name="Dhandapani V."/>
            <person name="Marshall H."/>
            <person name="Kissane S."/>
            <person name="Cuenca-Cambronero M."/>
            <person name="Asole G."/>
            <person name="Calvet F."/>
            <person name="Ruiz-Romero M."/>
            <person name="Marangio P."/>
            <person name="Guigo R."/>
            <person name="Rago D."/>
            <person name="Mirbahai L."/>
            <person name="Eastwood N."/>
            <person name="Colbourne J.K."/>
            <person name="Zhou J."/>
            <person name="Mallon E."/>
            <person name="Orsini L."/>
        </authorList>
    </citation>
    <scope>NUCLEOTIDE SEQUENCE [LARGE SCALE GENOMIC DNA]</scope>
    <source>
        <strain evidence="1">LRV0_1</strain>
    </source>
</reference>
<dbReference type="EMBL" id="JAOYFB010000003">
    <property type="protein sequence ID" value="KAK4011578.1"/>
    <property type="molecule type" value="Genomic_DNA"/>
</dbReference>
<gene>
    <name evidence="1" type="ORF">OUZ56_020696</name>
</gene>
<protein>
    <submittedName>
        <fullName evidence="1">Uncharacterized protein</fullName>
    </submittedName>
</protein>
<proteinExistence type="predicted"/>
<keyword evidence="2" id="KW-1185">Reference proteome</keyword>
<dbReference type="Proteomes" id="UP001234178">
    <property type="component" value="Unassembled WGS sequence"/>
</dbReference>
<sequence>MTMGASSRYPIELFFEQLIIKVLVQPEVVSLATNISATSLVVRDHVIESNSIGYRLDTPYDNESRVEDNYTNYNCTNPLVAFTIYVKLYV</sequence>